<accession>A0AAN9ULU6</accession>
<reference evidence="2 3" key="1">
    <citation type="submission" date="2024-02" db="EMBL/GenBank/DDBJ databases">
        <title>De novo assembly and annotation of 12 fungi associated with fruit tree decline syndrome in Ontario, Canada.</title>
        <authorList>
            <person name="Sulman M."/>
            <person name="Ellouze W."/>
            <person name="Ilyukhin E."/>
        </authorList>
    </citation>
    <scope>NUCLEOTIDE SEQUENCE [LARGE SCALE GENOMIC DNA]</scope>
    <source>
        <strain evidence="2 3">M11/M66-122</strain>
    </source>
</reference>
<dbReference type="PANTHER" id="PTHR47534">
    <property type="entry name" value="YALI0E05731P"/>
    <property type="match status" value="1"/>
</dbReference>
<dbReference type="InterPro" id="IPR002347">
    <property type="entry name" value="SDR_fam"/>
</dbReference>
<protein>
    <submittedName>
        <fullName evidence="2">Uncharacterized protein</fullName>
    </submittedName>
</protein>
<evidence type="ECO:0000313" key="2">
    <source>
        <dbReference type="EMBL" id="KAK7750645.1"/>
    </source>
</evidence>
<dbReference type="Proteomes" id="UP001320420">
    <property type="component" value="Unassembled WGS sequence"/>
</dbReference>
<sequence length="353" mass="37435">MVSLQTIQQSNARIASSLPAGLVALFIGATKGIGQSALQHLARHAPPSARIYSVARPGAAAAHEELLASLRRDRPDATFTLITADTSLVSEVDRAVAVFRGEVKKLDLLVLSAGFMALGARDEDTSEGLDPSMSTRYYSRLRAVQLLLPLLKAAENPRIVSVLAGGMEAPLNEADLDLRAPGAWSSWGVSRHTATMGTLALERLARSSGSGSGQNSDPNPRLSIVHWFPGTVETPGLERLRQLGGPEMRARLQNAKSQDEAGALGLFLATSARYAAAAARQQGQPQGLVPVPEGLDFAKLSGGGIFLVDAEGESVDNEEVLAEMRQRGVDEVVWDQTLKVFAACTSQGEPHDS</sequence>
<comment type="caution">
    <text evidence="2">The sequence shown here is derived from an EMBL/GenBank/DDBJ whole genome shotgun (WGS) entry which is preliminary data.</text>
</comment>
<keyword evidence="3" id="KW-1185">Reference proteome</keyword>
<dbReference type="InterPro" id="IPR052228">
    <property type="entry name" value="Sec_Metab_Biosynth_Oxidored"/>
</dbReference>
<dbReference type="SUPFAM" id="SSF51735">
    <property type="entry name" value="NAD(P)-binding Rossmann-fold domains"/>
    <property type="match status" value="1"/>
</dbReference>
<dbReference type="Gene3D" id="3.40.50.720">
    <property type="entry name" value="NAD(P)-binding Rossmann-like Domain"/>
    <property type="match status" value="1"/>
</dbReference>
<proteinExistence type="predicted"/>
<dbReference type="PANTHER" id="PTHR47534:SF3">
    <property type="entry name" value="ALCOHOL DEHYDROGENASE-LIKE C-TERMINAL DOMAIN-CONTAINING PROTEIN"/>
    <property type="match status" value="1"/>
</dbReference>
<dbReference type="InterPro" id="IPR036291">
    <property type="entry name" value="NAD(P)-bd_dom_sf"/>
</dbReference>
<organism evidence="2 3">
    <name type="scientific">Diatrype stigma</name>
    <dbReference type="NCBI Taxonomy" id="117547"/>
    <lineage>
        <taxon>Eukaryota</taxon>
        <taxon>Fungi</taxon>
        <taxon>Dikarya</taxon>
        <taxon>Ascomycota</taxon>
        <taxon>Pezizomycotina</taxon>
        <taxon>Sordariomycetes</taxon>
        <taxon>Xylariomycetidae</taxon>
        <taxon>Xylariales</taxon>
        <taxon>Diatrypaceae</taxon>
        <taxon>Diatrype</taxon>
    </lineage>
</organism>
<dbReference type="EMBL" id="JAKJXP020000061">
    <property type="protein sequence ID" value="KAK7750645.1"/>
    <property type="molecule type" value="Genomic_DNA"/>
</dbReference>
<evidence type="ECO:0000256" key="1">
    <source>
        <dbReference type="ARBA" id="ARBA00023002"/>
    </source>
</evidence>
<name>A0AAN9ULU6_9PEZI</name>
<dbReference type="AlphaFoldDB" id="A0AAN9ULU6"/>
<dbReference type="Pfam" id="PF00106">
    <property type="entry name" value="adh_short"/>
    <property type="match status" value="1"/>
</dbReference>
<evidence type="ECO:0000313" key="3">
    <source>
        <dbReference type="Proteomes" id="UP001320420"/>
    </source>
</evidence>
<keyword evidence="1" id="KW-0560">Oxidoreductase</keyword>
<gene>
    <name evidence="2" type="ORF">SLS62_007492</name>
</gene>
<dbReference type="GO" id="GO:0016491">
    <property type="term" value="F:oxidoreductase activity"/>
    <property type="evidence" value="ECO:0007669"/>
    <property type="project" value="UniProtKB-KW"/>
</dbReference>